<feature type="region of interest" description="Disordered" evidence="1">
    <location>
        <begin position="111"/>
        <end position="135"/>
    </location>
</feature>
<reference evidence="2 3" key="1">
    <citation type="submission" date="2014-02" db="EMBL/GenBank/DDBJ databases">
        <title>The genome sequence of Colletotrichum fioriniae PJ7.</title>
        <authorList>
            <person name="Baroncelli R."/>
            <person name="Thon M.R."/>
        </authorList>
    </citation>
    <scope>NUCLEOTIDE SEQUENCE [LARGE SCALE GENOMIC DNA]</scope>
    <source>
        <strain evidence="2 3">PJ7</strain>
    </source>
</reference>
<organism evidence="2 3">
    <name type="scientific">Colletotrichum fioriniae PJ7</name>
    <dbReference type="NCBI Taxonomy" id="1445577"/>
    <lineage>
        <taxon>Eukaryota</taxon>
        <taxon>Fungi</taxon>
        <taxon>Dikarya</taxon>
        <taxon>Ascomycota</taxon>
        <taxon>Pezizomycotina</taxon>
        <taxon>Sordariomycetes</taxon>
        <taxon>Hypocreomycetidae</taxon>
        <taxon>Glomerellales</taxon>
        <taxon>Glomerellaceae</taxon>
        <taxon>Colletotrichum</taxon>
        <taxon>Colletotrichum acutatum species complex</taxon>
    </lineage>
</organism>
<proteinExistence type="predicted"/>
<dbReference type="Proteomes" id="UP000020467">
    <property type="component" value="Unassembled WGS sequence"/>
</dbReference>
<comment type="caution">
    <text evidence="2">The sequence shown here is derived from an EMBL/GenBank/DDBJ whole genome shotgun (WGS) entry which is preliminary data.</text>
</comment>
<accession>A0A010R5R5</accession>
<dbReference type="HOGENOM" id="CLU_1885598_0_0_1"/>
<evidence type="ECO:0000313" key="3">
    <source>
        <dbReference type="Proteomes" id="UP000020467"/>
    </source>
</evidence>
<dbReference type="AlphaFoldDB" id="A0A010R5R5"/>
<sequence>MLRKCFLSSDLATEDAGSWQLDYLNQMMGVIRVSKLLPWGNVVNRLFITTQARQRRNHDGVKGPIIPGDFGTSVLFITFGVSLPTVKRRLGEPGENGSTNTGCLLARDPLIGSGQAAPGAPATVDSSTVSTDPGR</sequence>
<dbReference type="EMBL" id="JARH01001085">
    <property type="protein sequence ID" value="EXF73074.1"/>
    <property type="molecule type" value="Genomic_DNA"/>
</dbReference>
<dbReference type="KEGG" id="cfj:CFIO01_13037"/>
<evidence type="ECO:0000256" key="1">
    <source>
        <dbReference type="SAM" id="MobiDB-lite"/>
    </source>
</evidence>
<name>A0A010R5R5_9PEZI</name>
<protein>
    <submittedName>
        <fullName evidence="2">Uncharacterized protein</fullName>
    </submittedName>
</protein>
<keyword evidence="3" id="KW-1185">Reference proteome</keyword>
<gene>
    <name evidence="2" type="ORF">CFIO01_13037</name>
</gene>
<feature type="compositionally biased region" description="Polar residues" evidence="1">
    <location>
        <begin position="124"/>
        <end position="135"/>
    </location>
</feature>
<evidence type="ECO:0000313" key="2">
    <source>
        <dbReference type="EMBL" id="EXF73074.1"/>
    </source>
</evidence>